<name>A0ABQ8BWE2_BRANA</name>
<proteinExistence type="predicted"/>
<protein>
    <recommendedName>
        <fullName evidence="3">50S ribosomal protein L34</fullName>
    </recommendedName>
</protein>
<reference evidence="1 2" key="1">
    <citation type="submission" date="2021-05" db="EMBL/GenBank/DDBJ databases">
        <title>Genome Assembly of Synthetic Allotetraploid Brassica napus Reveals Homoeologous Exchanges between Subgenomes.</title>
        <authorList>
            <person name="Davis J.T."/>
        </authorList>
    </citation>
    <scope>NUCLEOTIDE SEQUENCE [LARGE SCALE GENOMIC DNA]</scope>
    <source>
        <strain evidence="2">cv. Da-Ae</strain>
        <tissue evidence="1">Seedling</tissue>
    </source>
</reference>
<comment type="caution">
    <text evidence="1">The sequence shown here is derived from an EMBL/GenBank/DDBJ whole genome shotgun (WGS) entry which is preliminary data.</text>
</comment>
<organism evidence="1 2">
    <name type="scientific">Brassica napus</name>
    <name type="common">Rape</name>
    <dbReference type="NCBI Taxonomy" id="3708"/>
    <lineage>
        <taxon>Eukaryota</taxon>
        <taxon>Viridiplantae</taxon>
        <taxon>Streptophyta</taxon>
        <taxon>Embryophyta</taxon>
        <taxon>Tracheophyta</taxon>
        <taxon>Spermatophyta</taxon>
        <taxon>Magnoliopsida</taxon>
        <taxon>eudicotyledons</taxon>
        <taxon>Gunneridae</taxon>
        <taxon>Pentapetalae</taxon>
        <taxon>rosids</taxon>
        <taxon>malvids</taxon>
        <taxon>Brassicales</taxon>
        <taxon>Brassicaceae</taxon>
        <taxon>Brassiceae</taxon>
        <taxon>Brassica</taxon>
    </lineage>
</organism>
<accession>A0ABQ8BWE2</accession>
<keyword evidence="2" id="KW-1185">Reference proteome</keyword>
<evidence type="ECO:0008006" key="3">
    <source>
        <dbReference type="Google" id="ProtNLM"/>
    </source>
</evidence>
<feature type="non-terminal residue" evidence="1">
    <location>
        <position position="1"/>
    </location>
</feature>
<evidence type="ECO:0000313" key="1">
    <source>
        <dbReference type="EMBL" id="KAH0909109.1"/>
    </source>
</evidence>
<evidence type="ECO:0000313" key="2">
    <source>
        <dbReference type="Proteomes" id="UP000824890"/>
    </source>
</evidence>
<dbReference type="Proteomes" id="UP000824890">
    <property type="component" value="Unassembled WGS sequence"/>
</dbReference>
<sequence length="32" mass="3643">AIKGKRFRRKDRYGAKSIASARRDPKLAEIAL</sequence>
<gene>
    <name evidence="1" type="ORF">HID58_032430</name>
</gene>
<dbReference type="EMBL" id="JAGKQM010000009">
    <property type="protein sequence ID" value="KAH0909109.1"/>
    <property type="molecule type" value="Genomic_DNA"/>
</dbReference>